<evidence type="ECO:0000256" key="1">
    <source>
        <dbReference type="ARBA" id="ARBA00008069"/>
    </source>
</evidence>
<keyword evidence="5" id="KW-0067">ATP-binding</keyword>
<accession>A0A382GHD3</accession>
<dbReference type="EC" id="6.3.5.7" evidence="2"/>
<dbReference type="InterPro" id="IPR020556">
    <property type="entry name" value="Amidase_CS"/>
</dbReference>
<dbReference type="InterPro" id="IPR036928">
    <property type="entry name" value="AS_sf"/>
</dbReference>
<dbReference type="SUPFAM" id="SSF75304">
    <property type="entry name" value="Amidase signature (AS) enzymes"/>
    <property type="match status" value="1"/>
</dbReference>
<feature type="domain" description="Amidase" evidence="9">
    <location>
        <begin position="33"/>
        <end position="440"/>
    </location>
</feature>
<sequence>VTTLAKAADAVGAIQELEGGRAPLNAFLAVAHPESLAVANPEGLLAGIPLAVKDNLATTGFDTTCGSKVLEGYRSPYESTVVRRAKAAGAVVVGKTNLDEFAMGSSTENSAYGPTLNPHDRSRVPGGSSGGSAAAVAAGLVPMALGSDTGGSVRQPAAFCGIVGIKPTYGRVSRYGLVAYASSLDQVGTLGRTVEDATRLLQVVSGYDERDATSDERPVPDLLGAVDRGVEGLVVGVPEEYLPDGLDPALRRLVNTALRELEEAGAEIRPVSLPHTRYAIPCYYVLAPAEASSNLSRYDGVRYGVRCAEADLISMYQATRSQGLGIEVKRRIMLGTYALSAGYYDEYYGTAQRARRMITEDFRSVFDDGVDALFTPTSPTPAFKVGERMDDPIEMYLSDVFTVTANLAGIPGISVPIGLVRGLPVGGQVLAPWWQEDRMLAIAGAL</sequence>
<dbReference type="AlphaFoldDB" id="A0A382GHD3"/>
<proteinExistence type="inferred from homology"/>
<dbReference type="InterPro" id="IPR004412">
    <property type="entry name" value="GatA"/>
</dbReference>
<name>A0A382GHD3_9ZZZZ</name>
<evidence type="ECO:0000313" key="10">
    <source>
        <dbReference type="EMBL" id="SVB74598.1"/>
    </source>
</evidence>
<dbReference type="PANTHER" id="PTHR11895:SF151">
    <property type="entry name" value="GLUTAMYL-TRNA(GLN) AMIDOTRANSFERASE SUBUNIT A"/>
    <property type="match status" value="1"/>
</dbReference>
<keyword evidence="6" id="KW-0648">Protein biosynthesis</keyword>
<dbReference type="InterPro" id="IPR000120">
    <property type="entry name" value="Amidase"/>
</dbReference>
<evidence type="ECO:0000256" key="2">
    <source>
        <dbReference type="ARBA" id="ARBA00012739"/>
    </source>
</evidence>
<keyword evidence="4" id="KW-0547">Nucleotide-binding</keyword>
<evidence type="ECO:0000256" key="5">
    <source>
        <dbReference type="ARBA" id="ARBA00022840"/>
    </source>
</evidence>
<evidence type="ECO:0000256" key="8">
    <source>
        <dbReference type="SAM" id="MobiDB-lite"/>
    </source>
</evidence>
<dbReference type="GO" id="GO:0050567">
    <property type="term" value="F:glutaminyl-tRNA synthase (glutamine-hydrolyzing) activity"/>
    <property type="evidence" value="ECO:0007669"/>
    <property type="project" value="UniProtKB-EC"/>
</dbReference>
<keyword evidence="3" id="KW-0436">Ligase</keyword>
<dbReference type="HAMAP" id="MF_00120">
    <property type="entry name" value="GatA"/>
    <property type="match status" value="1"/>
</dbReference>
<feature type="non-terminal residue" evidence="10">
    <location>
        <position position="446"/>
    </location>
</feature>
<dbReference type="EMBL" id="UINC01055566">
    <property type="protein sequence ID" value="SVB74598.1"/>
    <property type="molecule type" value="Genomic_DNA"/>
</dbReference>
<evidence type="ECO:0000256" key="6">
    <source>
        <dbReference type="ARBA" id="ARBA00022917"/>
    </source>
</evidence>
<reference evidence="10" key="1">
    <citation type="submission" date="2018-05" db="EMBL/GenBank/DDBJ databases">
        <authorList>
            <person name="Lanie J.A."/>
            <person name="Ng W.-L."/>
            <person name="Kazmierczak K.M."/>
            <person name="Andrzejewski T.M."/>
            <person name="Davidsen T.M."/>
            <person name="Wayne K.J."/>
            <person name="Tettelin H."/>
            <person name="Glass J.I."/>
            <person name="Rusch D."/>
            <person name="Podicherti R."/>
            <person name="Tsui H.-C.T."/>
            <person name="Winkler M.E."/>
        </authorList>
    </citation>
    <scope>NUCLEOTIDE SEQUENCE</scope>
</reference>
<dbReference type="PANTHER" id="PTHR11895">
    <property type="entry name" value="TRANSAMIDASE"/>
    <property type="match status" value="1"/>
</dbReference>
<feature type="region of interest" description="Disordered" evidence="8">
    <location>
        <begin position="109"/>
        <end position="130"/>
    </location>
</feature>
<dbReference type="GO" id="GO:0005739">
    <property type="term" value="C:mitochondrion"/>
    <property type="evidence" value="ECO:0007669"/>
    <property type="project" value="UniProtKB-ARBA"/>
</dbReference>
<comment type="catalytic activity">
    <reaction evidence="7">
        <text>L-glutamyl-tRNA(Gln) + L-glutamine + ATP + H2O = L-glutaminyl-tRNA(Gln) + L-glutamate + ADP + phosphate + H(+)</text>
        <dbReference type="Rhea" id="RHEA:17521"/>
        <dbReference type="Rhea" id="RHEA-COMP:9681"/>
        <dbReference type="Rhea" id="RHEA-COMP:9684"/>
        <dbReference type="ChEBI" id="CHEBI:15377"/>
        <dbReference type="ChEBI" id="CHEBI:15378"/>
        <dbReference type="ChEBI" id="CHEBI:29985"/>
        <dbReference type="ChEBI" id="CHEBI:30616"/>
        <dbReference type="ChEBI" id="CHEBI:43474"/>
        <dbReference type="ChEBI" id="CHEBI:58359"/>
        <dbReference type="ChEBI" id="CHEBI:78520"/>
        <dbReference type="ChEBI" id="CHEBI:78521"/>
        <dbReference type="ChEBI" id="CHEBI:456216"/>
        <dbReference type="EC" id="6.3.5.7"/>
    </reaction>
</comment>
<dbReference type="NCBIfam" id="TIGR00132">
    <property type="entry name" value="gatA"/>
    <property type="match status" value="1"/>
</dbReference>
<gene>
    <name evidence="10" type="ORF">METZ01_LOCUS227452</name>
</gene>
<evidence type="ECO:0000256" key="7">
    <source>
        <dbReference type="ARBA" id="ARBA00047407"/>
    </source>
</evidence>
<comment type="similarity">
    <text evidence="1">Belongs to the amidase family. GatA subfamily.</text>
</comment>
<evidence type="ECO:0000259" key="9">
    <source>
        <dbReference type="Pfam" id="PF01425"/>
    </source>
</evidence>
<dbReference type="Gene3D" id="3.90.1300.10">
    <property type="entry name" value="Amidase signature (AS) domain"/>
    <property type="match status" value="1"/>
</dbReference>
<evidence type="ECO:0000256" key="4">
    <source>
        <dbReference type="ARBA" id="ARBA00022741"/>
    </source>
</evidence>
<dbReference type="PROSITE" id="PS00571">
    <property type="entry name" value="AMIDASES"/>
    <property type="match status" value="1"/>
</dbReference>
<dbReference type="GO" id="GO:0005524">
    <property type="term" value="F:ATP binding"/>
    <property type="evidence" value="ECO:0007669"/>
    <property type="project" value="UniProtKB-KW"/>
</dbReference>
<evidence type="ECO:0000256" key="3">
    <source>
        <dbReference type="ARBA" id="ARBA00022598"/>
    </source>
</evidence>
<dbReference type="Pfam" id="PF01425">
    <property type="entry name" value="Amidase"/>
    <property type="match status" value="1"/>
</dbReference>
<dbReference type="InterPro" id="IPR023631">
    <property type="entry name" value="Amidase_dom"/>
</dbReference>
<dbReference type="GO" id="GO:0006412">
    <property type="term" value="P:translation"/>
    <property type="evidence" value="ECO:0007669"/>
    <property type="project" value="UniProtKB-KW"/>
</dbReference>
<feature type="non-terminal residue" evidence="10">
    <location>
        <position position="1"/>
    </location>
</feature>
<dbReference type="GO" id="GO:0030956">
    <property type="term" value="C:glutamyl-tRNA(Gln) amidotransferase complex"/>
    <property type="evidence" value="ECO:0007669"/>
    <property type="project" value="InterPro"/>
</dbReference>
<protein>
    <recommendedName>
        <fullName evidence="2">glutaminyl-tRNA synthase (glutamine-hydrolyzing)</fullName>
        <ecNumber evidence="2">6.3.5.7</ecNumber>
    </recommendedName>
</protein>
<organism evidence="10">
    <name type="scientific">marine metagenome</name>
    <dbReference type="NCBI Taxonomy" id="408172"/>
    <lineage>
        <taxon>unclassified sequences</taxon>
        <taxon>metagenomes</taxon>
        <taxon>ecological metagenomes</taxon>
    </lineage>
</organism>